<keyword evidence="4" id="KW-1185">Reference proteome</keyword>
<organism evidence="3 4">
    <name type="scientific">Vibrio hangzhouensis</name>
    <dbReference type="NCBI Taxonomy" id="462991"/>
    <lineage>
        <taxon>Bacteria</taxon>
        <taxon>Pseudomonadati</taxon>
        <taxon>Pseudomonadota</taxon>
        <taxon>Gammaproteobacteria</taxon>
        <taxon>Vibrionales</taxon>
        <taxon>Vibrionaceae</taxon>
        <taxon>Vibrio</taxon>
    </lineage>
</organism>
<gene>
    <name evidence="3" type="ORF">SAMN04488244_102134</name>
</gene>
<dbReference type="AlphaFoldDB" id="A0A1H5T5K3"/>
<feature type="signal peptide" evidence="1">
    <location>
        <begin position="1"/>
        <end position="25"/>
    </location>
</feature>
<dbReference type="RefSeq" id="WP_103878743.1">
    <property type="nucleotide sequence ID" value="NZ_FNVG01000002.1"/>
</dbReference>
<dbReference type="CDD" id="cd11524">
    <property type="entry name" value="SYLF"/>
    <property type="match status" value="1"/>
</dbReference>
<dbReference type="InterPro" id="IPR007461">
    <property type="entry name" value="Ysc84_actin-binding"/>
</dbReference>
<accession>A0A1H5T5K3</accession>
<dbReference type="EMBL" id="FNVG01000002">
    <property type="protein sequence ID" value="SEF58059.1"/>
    <property type="molecule type" value="Genomic_DNA"/>
</dbReference>
<evidence type="ECO:0000313" key="4">
    <source>
        <dbReference type="Proteomes" id="UP000236721"/>
    </source>
</evidence>
<name>A0A1H5T5K3_9VIBR</name>
<protein>
    <submittedName>
        <fullName evidence="3">Las17-binding protein actin regulator</fullName>
    </submittedName>
</protein>
<proteinExistence type="predicted"/>
<feature type="domain" description="Ysc84 actin-binding" evidence="2">
    <location>
        <begin position="109"/>
        <end position="225"/>
    </location>
</feature>
<dbReference type="OrthoDB" id="9782434at2"/>
<reference evidence="4" key="1">
    <citation type="submission" date="2016-10" db="EMBL/GenBank/DDBJ databases">
        <authorList>
            <person name="Varghese N."/>
            <person name="Submissions S."/>
        </authorList>
    </citation>
    <scope>NUCLEOTIDE SEQUENCE [LARGE SCALE GENOMIC DNA]</scope>
    <source>
        <strain evidence="4">CGMCC 1.7062</strain>
    </source>
</reference>
<dbReference type="Proteomes" id="UP000236721">
    <property type="component" value="Unassembled WGS sequence"/>
</dbReference>
<evidence type="ECO:0000313" key="3">
    <source>
        <dbReference type="EMBL" id="SEF58059.1"/>
    </source>
</evidence>
<dbReference type="Pfam" id="PF04366">
    <property type="entry name" value="Ysc84"/>
    <property type="match status" value="1"/>
</dbReference>
<evidence type="ECO:0000256" key="1">
    <source>
        <dbReference type="SAM" id="SignalP"/>
    </source>
</evidence>
<keyword evidence="1" id="KW-0732">Signal</keyword>
<feature type="chain" id="PRO_5009284652" evidence="1">
    <location>
        <begin position="26"/>
        <end position="234"/>
    </location>
</feature>
<evidence type="ECO:0000259" key="2">
    <source>
        <dbReference type="Pfam" id="PF04366"/>
    </source>
</evidence>
<sequence>MRLTIRTLFRLLLLLPVLISASTLAAPSSKYLQAERIVQLSAEKIDQFDSTQHWDSVKRLTGVAKAIVIFPSGGQAGFLLGAQWGNGILLTRNDHDWSEPVFVEFNSFMFGLLAGAQSIGGVGVILSDDVLDSMANSPIKVGGTADLTIGKGVSGKVIGGVSGVSSMMVSENRGLYFGGSIDTFQIRLDEDLNQAYYGENFNAELLLTQFDVNKGSAQTLRHRLASIAYRAVYQ</sequence>